<proteinExistence type="predicted"/>
<sequence length="462" mass="48918">MRSAQRIPSPIPRQGCLHTGNGPTQVKKILATGGVAIMLAATLSGCSTGAAEASCQNKIVNSAATVVNVWAWYPEFESVVDLFNNTHDKVQVCWTNVGAGNDEYTKFSTAIEAGSGAPDVIMLETEVVQSYIPRDALADLTSYTADIKQNYSEGAWADESSGAGVYAIPVDGGPVGMLYRKDIFDKYGIAVPTTWEEYAAAAQALKDAGSTSMITDFAGNGRAYQQALFAQAGSIPYTVDGTNVTVDLNDAASLKVLTYWQDLVSKGLVGTEDASTTDYNTHLVDGTYASTIAAAWLPGYLAGFTGAESGAVWQAAPIPQWAGETPKQVNIGGSAFSVTSQAKDKDAAATVAKDIFGTEEAWKLGIEKAALFPLWKPILTSSYFTDRAYDFFGGQQINKDVFLAAANDYSGFQVSPFQNLAYDKLTEAVNSVSSGAATPADALATYQKAVTEYATSQGYTVK</sequence>
<dbReference type="InterPro" id="IPR050490">
    <property type="entry name" value="Bact_solute-bd_prot1"/>
</dbReference>
<comment type="caution">
    <text evidence="1">The sequence shown here is derived from an EMBL/GenBank/DDBJ whole genome shotgun (WGS) entry which is preliminary data.</text>
</comment>
<dbReference type="PANTHER" id="PTHR43649:SF14">
    <property type="entry name" value="BLR3389 PROTEIN"/>
    <property type="match status" value="1"/>
</dbReference>
<protein>
    <submittedName>
        <fullName evidence="1">Extracellular solute-binding protein</fullName>
    </submittedName>
</protein>
<evidence type="ECO:0000313" key="2">
    <source>
        <dbReference type="Proteomes" id="UP000297604"/>
    </source>
</evidence>
<dbReference type="InterPro" id="IPR006059">
    <property type="entry name" value="SBP"/>
</dbReference>
<accession>A0ABY2IMS0</accession>
<dbReference type="EMBL" id="SOFS01000019">
    <property type="protein sequence ID" value="TFC20629.1"/>
    <property type="molecule type" value="Genomic_DNA"/>
</dbReference>
<dbReference type="Pfam" id="PF01547">
    <property type="entry name" value="SBP_bac_1"/>
    <property type="match status" value="1"/>
</dbReference>
<reference evidence="1 2" key="1">
    <citation type="submission" date="2019-03" db="EMBL/GenBank/DDBJ databases">
        <title>Genomics of glacier-inhabiting Cryobacterium strains.</title>
        <authorList>
            <person name="Liu Q."/>
            <person name="Xin Y.-H."/>
        </authorList>
    </citation>
    <scope>NUCLEOTIDE SEQUENCE [LARGE SCALE GENOMIC DNA]</scope>
    <source>
        <strain evidence="1 2">MDB1-5</strain>
    </source>
</reference>
<evidence type="ECO:0000313" key="1">
    <source>
        <dbReference type="EMBL" id="TFC20629.1"/>
    </source>
</evidence>
<dbReference type="Proteomes" id="UP000297604">
    <property type="component" value="Unassembled WGS sequence"/>
</dbReference>
<organism evidence="1 2">
    <name type="scientific">Cryobacterium glucosi</name>
    <dbReference type="NCBI Taxonomy" id="1259175"/>
    <lineage>
        <taxon>Bacteria</taxon>
        <taxon>Bacillati</taxon>
        <taxon>Actinomycetota</taxon>
        <taxon>Actinomycetes</taxon>
        <taxon>Micrococcales</taxon>
        <taxon>Microbacteriaceae</taxon>
        <taxon>Cryobacterium</taxon>
    </lineage>
</organism>
<dbReference type="PANTHER" id="PTHR43649">
    <property type="entry name" value="ARABINOSE-BINDING PROTEIN-RELATED"/>
    <property type="match status" value="1"/>
</dbReference>
<name>A0ABY2IMS0_9MICO</name>
<dbReference type="SUPFAM" id="SSF53850">
    <property type="entry name" value="Periplasmic binding protein-like II"/>
    <property type="match status" value="1"/>
</dbReference>
<dbReference type="Gene3D" id="3.40.190.10">
    <property type="entry name" value="Periplasmic binding protein-like II"/>
    <property type="match status" value="3"/>
</dbReference>
<gene>
    <name evidence="1" type="ORF">E3O46_10595</name>
</gene>
<keyword evidence="2" id="KW-1185">Reference proteome</keyword>